<keyword evidence="2" id="KW-1185">Reference proteome</keyword>
<protein>
    <recommendedName>
        <fullName evidence="3">Addiction module toxin RelE</fullName>
    </recommendedName>
</protein>
<evidence type="ECO:0008006" key="3">
    <source>
        <dbReference type="Google" id="ProtNLM"/>
    </source>
</evidence>
<dbReference type="eggNOG" id="COG2026">
    <property type="taxonomic scope" value="Bacteria"/>
</dbReference>
<dbReference type="RefSeq" id="WP_036202234.1">
    <property type="nucleotide sequence ID" value="NZ_AVCY01000002.1"/>
</dbReference>
<accession>A0A0A3HU18</accession>
<organism evidence="1 2">
    <name type="scientific">Ureibacillus sinduriensis BLB-1 = JCM 15800</name>
    <dbReference type="NCBI Taxonomy" id="1384057"/>
    <lineage>
        <taxon>Bacteria</taxon>
        <taxon>Bacillati</taxon>
        <taxon>Bacillota</taxon>
        <taxon>Bacilli</taxon>
        <taxon>Bacillales</taxon>
        <taxon>Caryophanaceae</taxon>
        <taxon>Ureibacillus</taxon>
    </lineage>
</organism>
<dbReference type="SUPFAM" id="SSF143011">
    <property type="entry name" value="RelE-like"/>
    <property type="match status" value="1"/>
</dbReference>
<dbReference type="InterPro" id="IPR035093">
    <property type="entry name" value="RelE/ParE_toxin_dom_sf"/>
</dbReference>
<gene>
    <name evidence="1" type="ORF">CD33_16690</name>
</gene>
<dbReference type="AlphaFoldDB" id="A0A0A3HU18"/>
<proteinExistence type="predicted"/>
<dbReference type="EMBL" id="JPVO01000054">
    <property type="protein sequence ID" value="KGR74715.1"/>
    <property type="molecule type" value="Genomic_DNA"/>
</dbReference>
<evidence type="ECO:0000313" key="1">
    <source>
        <dbReference type="EMBL" id="KGR74715.1"/>
    </source>
</evidence>
<dbReference type="Proteomes" id="UP000030408">
    <property type="component" value="Unassembled WGS sequence"/>
</dbReference>
<dbReference type="Gene3D" id="3.30.2310.20">
    <property type="entry name" value="RelE-like"/>
    <property type="match status" value="1"/>
</dbReference>
<name>A0A0A3HU18_9BACL</name>
<sequence>MEPLKDLFSNLEFYDEAVDEWQSLDGHQKKFVSKALEKIEALGNEIGEPLGNKRDVNLTGYRKVKLKQIGIRIVYRVVNEVIEITEIIAIGGRADEEVYQDAYDRIQKRITADTTNQ</sequence>
<comment type="caution">
    <text evidence="1">The sequence shown here is derived from an EMBL/GenBank/DDBJ whole genome shotgun (WGS) entry which is preliminary data.</text>
</comment>
<evidence type="ECO:0000313" key="2">
    <source>
        <dbReference type="Proteomes" id="UP000030408"/>
    </source>
</evidence>
<reference evidence="1 2" key="1">
    <citation type="submission" date="2014-02" db="EMBL/GenBank/DDBJ databases">
        <title>Draft genome sequence of Lysinibacillus sinduriensis JCM 15800.</title>
        <authorList>
            <person name="Zhang F."/>
            <person name="Wang G."/>
            <person name="Zhang L."/>
        </authorList>
    </citation>
    <scope>NUCLEOTIDE SEQUENCE [LARGE SCALE GENOMIC DNA]</scope>
    <source>
        <strain evidence="1 2">JCM 15800</strain>
    </source>
</reference>